<dbReference type="GO" id="GO:0016192">
    <property type="term" value="P:vesicle-mediated transport"/>
    <property type="evidence" value="ECO:0007669"/>
    <property type="project" value="InterPro"/>
</dbReference>
<dbReference type="PANTHER" id="PTHR11679">
    <property type="entry name" value="VESICLE PROTEIN SORTING-ASSOCIATED"/>
    <property type="match status" value="1"/>
</dbReference>
<gene>
    <name evidence="2" type="ORF">C3747_316g1</name>
</gene>
<dbReference type="AlphaFoldDB" id="A0A2V2V7T0"/>
<dbReference type="Gene3D" id="1.25.40.60">
    <property type="match status" value="1"/>
</dbReference>
<dbReference type="VEuPathDB" id="TriTrypDB:TcYC6_0037480"/>
<dbReference type="Pfam" id="PF00995">
    <property type="entry name" value="Sec1"/>
    <property type="match status" value="1"/>
</dbReference>
<protein>
    <submittedName>
        <fullName evidence="2">Putative syntaxin binding protein</fullName>
    </submittedName>
</protein>
<dbReference type="EMBL" id="PRFC01000316">
    <property type="protein sequence ID" value="PWU92555.1"/>
    <property type="molecule type" value="Genomic_DNA"/>
</dbReference>
<proteinExistence type="inferred from homology"/>
<organism evidence="2 3">
    <name type="scientific">Trypanosoma cruzi</name>
    <dbReference type="NCBI Taxonomy" id="5693"/>
    <lineage>
        <taxon>Eukaryota</taxon>
        <taxon>Discoba</taxon>
        <taxon>Euglenozoa</taxon>
        <taxon>Kinetoplastea</taxon>
        <taxon>Metakinetoplastina</taxon>
        <taxon>Trypanosomatida</taxon>
        <taxon>Trypanosomatidae</taxon>
        <taxon>Trypanosoma</taxon>
        <taxon>Schizotrypanum</taxon>
    </lineage>
</organism>
<name>A0A2V2V7T0_TRYCR</name>
<dbReference type="VEuPathDB" id="TriTrypDB:C3747_316g1"/>
<sequence length="175" mass="19729">MDEEDVYWCSCRHCFLAQCVEELSAALKELDAYHSGLAQGGEPKANLAELTSAVRASPEFRERQARPSLHINICTRLVARCQEKRLAEVWEVEQDIAVGHKPFRKNLDGVRRLTRDAAMPRPVRLRLLLLLMTASSTDELTEANKQQLIREGGLTPDAHLFANLEHVTRRAGSVQ</sequence>
<dbReference type="Gene3D" id="3.90.830.10">
    <property type="entry name" value="Syntaxin Binding Protein 1, Chain A, domain 2"/>
    <property type="match status" value="1"/>
</dbReference>
<comment type="similarity">
    <text evidence="1">Belongs to the STXBP/unc-18/SEC1 family.</text>
</comment>
<accession>A0A2V2V7T0</accession>
<dbReference type="InterPro" id="IPR001619">
    <property type="entry name" value="Sec1-like"/>
</dbReference>
<dbReference type="InterPro" id="IPR043127">
    <property type="entry name" value="Sec-1-like_dom3a"/>
</dbReference>
<reference evidence="2 3" key="1">
    <citation type="journal article" date="2018" name="Microb. Genom.">
        <title>Expanding an expanded genome: long-read sequencing of Trypanosoma cruzi.</title>
        <authorList>
            <person name="Berna L."/>
            <person name="Rodriguez M."/>
            <person name="Chiribao M.L."/>
            <person name="Parodi-Talice A."/>
            <person name="Pita S."/>
            <person name="Rijo G."/>
            <person name="Alvarez-Valin F."/>
            <person name="Robello C."/>
        </authorList>
    </citation>
    <scope>NUCLEOTIDE SEQUENCE [LARGE SCALE GENOMIC DNA]</scope>
    <source>
        <strain evidence="2 3">TCC</strain>
    </source>
</reference>
<evidence type="ECO:0000313" key="3">
    <source>
        <dbReference type="Proteomes" id="UP000246078"/>
    </source>
</evidence>
<dbReference type="VEuPathDB" id="TriTrypDB:TcBrA4_0081450"/>
<dbReference type="SUPFAM" id="SSF56815">
    <property type="entry name" value="Sec1/munc18-like (SM) proteins"/>
    <property type="match status" value="1"/>
</dbReference>
<comment type="caution">
    <text evidence="2">The sequence shown here is derived from an EMBL/GenBank/DDBJ whole genome shotgun (WGS) entry which is preliminary data.</text>
</comment>
<dbReference type="VEuPathDB" id="TriTrypDB:TcCL_NonESM07940"/>
<evidence type="ECO:0000313" key="2">
    <source>
        <dbReference type="EMBL" id="PWU92555.1"/>
    </source>
</evidence>
<dbReference type="InterPro" id="IPR036045">
    <property type="entry name" value="Sec1-like_sf"/>
</dbReference>
<dbReference type="VEuPathDB" id="TriTrypDB:C4B63_100g32"/>
<dbReference type="Proteomes" id="UP000246078">
    <property type="component" value="Unassembled WGS sequence"/>
</dbReference>
<evidence type="ECO:0000256" key="1">
    <source>
        <dbReference type="ARBA" id="ARBA00009884"/>
    </source>
</evidence>